<reference evidence="1" key="1">
    <citation type="submission" date="2023-06" db="EMBL/GenBank/DDBJ databases">
        <title>MT1 and MT2 Draft Genomes of Novel Species.</title>
        <authorList>
            <person name="Venkateswaran K."/>
        </authorList>
    </citation>
    <scope>NUCLEOTIDE SEQUENCE</scope>
    <source>
        <strain evidence="1">IIF3SC-B10</strain>
    </source>
</reference>
<organism evidence="1 2">
    <name type="scientific">Arthrobacter burdickii</name>
    <dbReference type="NCBI Taxonomy" id="3035920"/>
    <lineage>
        <taxon>Bacteria</taxon>
        <taxon>Bacillati</taxon>
        <taxon>Actinomycetota</taxon>
        <taxon>Actinomycetes</taxon>
        <taxon>Micrococcales</taxon>
        <taxon>Micrococcaceae</taxon>
        <taxon>Arthrobacter</taxon>
    </lineage>
</organism>
<dbReference type="InterPro" id="IPR021295">
    <property type="entry name" value="DUF2867"/>
</dbReference>
<comment type="caution">
    <text evidence="1">The sequence shown here is derived from an EMBL/GenBank/DDBJ whole genome shotgun (WGS) entry which is preliminary data.</text>
</comment>
<sequence length="138" mass="15613">MREGISNALSWQPAWLKLLFLARGGLAFVMRLEHPSPPPDHGLQPEDVSFRPGGRVGFFTVSAGKEDAYIVLTAEDTHLVAHLILEVAPTCEKPGRTFRLTTAVHYRRWTGPIYFNVIRPFHHIIMRRMMSAALTGHR</sequence>
<dbReference type="EMBL" id="JAROCG010000001">
    <property type="protein sequence ID" value="MDN4609508.1"/>
    <property type="molecule type" value="Genomic_DNA"/>
</dbReference>
<evidence type="ECO:0000313" key="1">
    <source>
        <dbReference type="EMBL" id="MDN4609508.1"/>
    </source>
</evidence>
<evidence type="ECO:0000313" key="2">
    <source>
        <dbReference type="Proteomes" id="UP001174209"/>
    </source>
</evidence>
<dbReference type="Proteomes" id="UP001174209">
    <property type="component" value="Unassembled WGS sequence"/>
</dbReference>
<keyword evidence="2" id="KW-1185">Reference proteome</keyword>
<dbReference type="RefSeq" id="WP_301224195.1">
    <property type="nucleotide sequence ID" value="NZ_JAROCG010000001.1"/>
</dbReference>
<accession>A0ABT8JXH3</accession>
<name>A0ABT8JXH3_9MICC</name>
<proteinExistence type="predicted"/>
<protein>
    <submittedName>
        <fullName evidence="1">DUF2867 domain-containing protein</fullName>
    </submittedName>
</protein>
<dbReference type="Pfam" id="PF11066">
    <property type="entry name" value="DUF2867"/>
    <property type="match status" value="1"/>
</dbReference>
<gene>
    <name evidence="1" type="ORF">P5G52_01370</name>
</gene>